<dbReference type="InterPro" id="IPR010877">
    <property type="entry name" value="Phage_Mu_Gp46"/>
</dbReference>
<gene>
    <name evidence="1" type="ORF">OH818_01470</name>
</gene>
<reference evidence="1" key="1">
    <citation type="submission" date="2022-12" db="EMBL/GenBank/DDBJ databases">
        <title>Jiella pelagia sp. nov., isolated from phosphonate enriched culture of Northwest Pacific surface seawater.</title>
        <authorList>
            <person name="Shin D.Y."/>
            <person name="Hwang C.Y."/>
        </authorList>
    </citation>
    <scope>NUCLEOTIDE SEQUENCE</scope>
    <source>
        <strain evidence="1">HL-NP1</strain>
    </source>
</reference>
<keyword evidence="2" id="KW-1185">Reference proteome</keyword>
<evidence type="ECO:0000313" key="1">
    <source>
        <dbReference type="EMBL" id="WAP69034.1"/>
    </source>
</evidence>
<sequence>MDVLIQQSGTGYDIGLIGNDLAADQGLETAVLASLFSDGRSADGERGWWPDSAADRFGSVLWTLGRAKITSETVRRVEECAREGLLWLIAEGIAGTVTASAVRDGLYRINLSIIITRGADQKYDSLWRGVAAMNEARASGDTSILTVQYGMNMLLDLSGETIKTI</sequence>
<dbReference type="Pfam" id="PF07409">
    <property type="entry name" value="GP46"/>
    <property type="match status" value="1"/>
</dbReference>
<organism evidence="1 2">
    <name type="scientific">Jiella pelagia</name>
    <dbReference type="NCBI Taxonomy" id="2986949"/>
    <lineage>
        <taxon>Bacteria</taxon>
        <taxon>Pseudomonadati</taxon>
        <taxon>Pseudomonadota</taxon>
        <taxon>Alphaproteobacteria</taxon>
        <taxon>Hyphomicrobiales</taxon>
        <taxon>Aurantimonadaceae</taxon>
        <taxon>Jiella</taxon>
    </lineage>
</organism>
<evidence type="ECO:0000313" key="2">
    <source>
        <dbReference type="Proteomes" id="UP001164020"/>
    </source>
</evidence>
<dbReference type="Proteomes" id="UP001164020">
    <property type="component" value="Chromosome"/>
</dbReference>
<name>A0ABY7C1X4_9HYPH</name>
<protein>
    <submittedName>
        <fullName evidence="1">Phage GP46 family protein</fullName>
    </submittedName>
</protein>
<proteinExistence type="predicted"/>
<accession>A0ABY7C1X4</accession>
<dbReference type="EMBL" id="CP114029">
    <property type="protein sequence ID" value="WAP69034.1"/>
    <property type="molecule type" value="Genomic_DNA"/>
</dbReference>
<dbReference type="RefSeq" id="WP_268881472.1">
    <property type="nucleotide sequence ID" value="NZ_CP114029.1"/>
</dbReference>